<evidence type="ECO:0000313" key="2">
    <source>
        <dbReference type="Proteomes" id="UP000055024"/>
    </source>
</evidence>
<gene>
    <name evidence="1" type="ORF">T11_12786</name>
</gene>
<dbReference type="AlphaFoldDB" id="A0A0V1HHZ5"/>
<keyword evidence="2" id="KW-1185">Reference proteome</keyword>
<accession>A0A0V1HHZ5</accession>
<evidence type="ECO:0000313" key="1">
    <source>
        <dbReference type="EMBL" id="KRZ09871.1"/>
    </source>
</evidence>
<dbReference type="Proteomes" id="UP000055024">
    <property type="component" value="Unassembled WGS sequence"/>
</dbReference>
<proteinExistence type="predicted"/>
<dbReference type="EMBL" id="JYDP01000067">
    <property type="protein sequence ID" value="KRZ09871.1"/>
    <property type="molecule type" value="Genomic_DNA"/>
</dbReference>
<organism evidence="1 2">
    <name type="scientific">Trichinella zimbabwensis</name>
    <dbReference type="NCBI Taxonomy" id="268475"/>
    <lineage>
        <taxon>Eukaryota</taxon>
        <taxon>Metazoa</taxon>
        <taxon>Ecdysozoa</taxon>
        <taxon>Nematoda</taxon>
        <taxon>Enoplea</taxon>
        <taxon>Dorylaimia</taxon>
        <taxon>Trichinellida</taxon>
        <taxon>Trichinellidae</taxon>
        <taxon>Trichinella</taxon>
    </lineage>
</organism>
<comment type="caution">
    <text evidence="1">The sequence shown here is derived from an EMBL/GenBank/DDBJ whole genome shotgun (WGS) entry which is preliminary data.</text>
</comment>
<name>A0A0V1HHZ5_9BILA</name>
<sequence>MISIVSQWSISTARACIWMPRSEIPVREINGEFSRKGLFHRSPPLVLWRLFDFNMCPDNWGYCVSSFQQCQWLAWQHGTQNVTNSRED</sequence>
<protein>
    <submittedName>
        <fullName evidence="1">Uncharacterized protein</fullName>
    </submittedName>
</protein>
<reference evidence="1 2" key="1">
    <citation type="submission" date="2015-01" db="EMBL/GenBank/DDBJ databases">
        <title>Evolution of Trichinella species and genotypes.</title>
        <authorList>
            <person name="Korhonen P.K."/>
            <person name="Edoardo P."/>
            <person name="Giuseppe L.R."/>
            <person name="Gasser R.B."/>
        </authorList>
    </citation>
    <scope>NUCLEOTIDE SEQUENCE [LARGE SCALE GENOMIC DNA]</scope>
    <source>
        <strain evidence="1">ISS1029</strain>
    </source>
</reference>